<dbReference type="Proteomes" id="UP001386955">
    <property type="component" value="Unassembled WGS sequence"/>
</dbReference>
<keyword evidence="3" id="KW-1185">Reference proteome</keyword>
<feature type="compositionally biased region" description="Polar residues" evidence="1">
    <location>
        <begin position="21"/>
        <end position="30"/>
    </location>
</feature>
<feature type="region of interest" description="Disordered" evidence="1">
    <location>
        <begin position="1"/>
        <end position="74"/>
    </location>
</feature>
<name>A0AAN9SN30_PSOTE</name>
<comment type="caution">
    <text evidence="2">The sequence shown here is derived from an EMBL/GenBank/DDBJ whole genome shotgun (WGS) entry which is preliminary data.</text>
</comment>
<sequence>MKEEAKKRSPVCDDVGANAASLGSSQSDNAGSGEGTISGIDLQACAPEEEEQHADSSISTNPEEESVDDGVDGG</sequence>
<evidence type="ECO:0000313" key="3">
    <source>
        <dbReference type="Proteomes" id="UP001386955"/>
    </source>
</evidence>
<proteinExistence type="predicted"/>
<dbReference type="AlphaFoldDB" id="A0AAN9SN30"/>
<gene>
    <name evidence="2" type="ORF">VNO78_11387</name>
</gene>
<evidence type="ECO:0000313" key="2">
    <source>
        <dbReference type="EMBL" id="KAK7400187.1"/>
    </source>
</evidence>
<feature type="compositionally biased region" description="Acidic residues" evidence="1">
    <location>
        <begin position="62"/>
        <end position="74"/>
    </location>
</feature>
<evidence type="ECO:0000256" key="1">
    <source>
        <dbReference type="SAM" id="MobiDB-lite"/>
    </source>
</evidence>
<reference evidence="2 3" key="1">
    <citation type="submission" date="2024-01" db="EMBL/GenBank/DDBJ databases">
        <title>The genomes of 5 underutilized Papilionoideae crops provide insights into root nodulation and disease resistanc.</title>
        <authorList>
            <person name="Jiang F."/>
        </authorList>
    </citation>
    <scope>NUCLEOTIDE SEQUENCE [LARGE SCALE GENOMIC DNA]</scope>
    <source>
        <strain evidence="2">DUOXIRENSHENG_FW03</strain>
        <tissue evidence="2">Leaves</tissue>
    </source>
</reference>
<organism evidence="2 3">
    <name type="scientific">Psophocarpus tetragonolobus</name>
    <name type="common">Winged bean</name>
    <name type="synonym">Dolichos tetragonolobus</name>
    <dbReference type="NCBI Taxonomy" id="3891"/>
    <lineage>
        <taxon>Eukaryota</taxon>
        <taxon>Viridiplantae</taxon>
        <taxon>Streptophyta</taxon>
        <taxon>Embryophyta</taxon>
        <taxon>Tracheophyta</taxon>
        <taxon>Spermatophyta</taxon>
        <taxon>Magnoliopsida</taxon>
        <taxon>eudicotyledons</taxon>
        <taxon>Gunneridae</taxon>
        <taxon>Pentapetalae</taxon>
        <taxon>rosids</taxon>
        <taxon>fabids</taxon>
        <taxon>Fabales</taxon>
        <taxon>Fabaceae</taxon>
        <taxon>Papilionoideae</taxon>
        <taxon>50 kb inversion clade</taxon>
        <taxon>NPAAA clade</taxon>
        <taxon>indigoferoid/millettioid clade</taxon>
        <taxon>Phaseoleae</taxon>
        <taxon>Psophocarpus</taxon>
    </lineage>
</organism>
<feature type="compositionally biased region" description="Basic and acidic residues" evidence="1">
    <location>
        <begin position="1"/>
        <end position="11"/>
    </location>
</feature>
<accession>A0AAN9SN30</accession>
<protein>
    <submittedName>
        <fullName evidence="2">Uncharacterized protein</fullName>
    </submittedName>
</protein>
<dbReference type="EMBL" id="JAYMYS010000003">
    <property type="protein sequence ID" value="KAK7400187.1"/>
    <property type="molecule type" value="Genomic_DNA"/>
</dbReference>